<keyword evidence="5 8" id="KW-0812">Transmembrane</keyword>
<feature type="transmembrane region" description="Helical" evidence="8">
    <location>
        <begin position="307"/>
        <end position="324"/>
    </location>
</feature>
<evidence type="ECO:0000256" key="5">
    <source>
        <dbReference type="ARBA" id="ARBA00022692"/>
    </source>
</evidence>
<evidence type="ECO:0000313" key="11">
    <source>
        <dbReference type="Proteomes" id="UP000261105"/>
    </source>
</evidence>
<dbReference type="AlphaFoldDB" id="A0A3E5EDN0"/>
<sequence length="335" mass="35548">MNKKIDLSKYDDHKVLGPIARYLNANLGILGAFIALCVVLTIATDSFMTLNNWLTILRTISTTGFLALGVMLTIMLGGIDLIAGAMIACSGCLVVVCMERFGIPMIVAIIIGLVLGLIVGAINGTIIAYAGIHPFVVTLAMQSILRGAAYLIANGQPVPLYSNTTFPKIGTGLAFGVVPYPIIYMLIFFFLQYMLLNKTKLGRYIYAVGGNETAAQFSGINIKKVKIIVWTISGFLASFAGIVLSARLASGQPSTSIGAETDAIAGCVLGGTSMYGGVGNTGGVLIGIMVIGVISNGLTLMHVDSNWQYVVKGVIILLAVYVDMMRQKKMQSRSE</sequence>
<feature type="transmembrane region" description="Helical" evidence="8">
    <location>
        <begin position="173"/>
        <end position="195"/>
    </location>
</feature>
<evidence type="ECO:0000313" key="12">
    <source>
        <dbReference type="Proteomes" id="UP000283745"/>
    </source>
</evidence>
<dbReference type="GO" id="GO:0005886">
    <property type="term" value="C:plasma membrane"/>
    <property type="evidence" value="ECO:0007669"/>
    <property type="project" value="UniProtKB-SubCell"/>
</dbReference>
<dbReference type="Pfam" id="PF02653">
    <property type="entry name" value="BPD_transp_2"/>
    <property type="match status" value="1"/>
</dbReference>
<feature type="transmembrane region" description="Helical" evidence="8">
    <location>
        <begin position="63"/>
        <end position="96"/>
    </location>
</feature>
<evidence type="ECO:0000256" key="6">
    <source>
        <dbReference type="ARBA" id="ARBA00022989"/>
    </source>
</evidence>
<gene>
    <name evidence="10" type="ORF">DW740_09835</name>
    <name evidence="9" type="ORF">DXB38_11030</name>
</gene>
<evidence type="ECO:0000256" key="2">
    <source>
        <dbReference type="ARBA" id="ARBA00022448"/>
    </source>
</evidence>
<feature type="transmembrane region" description="Helical" evidence="8">
    <location>
        <begin position="21"/>
        <end position="43"/>
    </location>
</feature>
<protein>
    <submittedName>
        <fullName evidence="9">ABC transporter permease</fullName>
    </submittedName>
</protein>
<dbReference type="PANTHER" id="PTHR32196">
    <property type="entry name" value="ABC TRANSPORTER PERMEASE PROTEIN YPHD-RELATED-RELATED"/>
    <property type="match status" value="1"/>
</dbReference>
<name>A0A3E5EDN0_9FIRM</name>
<dbReference type="CDD" id="cd06579">
    <property type="entry name" value="TM_PBP1_transp_AraH_like"/>
    <property type="match status" value="1"/>
</dbReference>
<dbReference type="GO" id="GO:0022857">
    <property type="term" value="F:transmembrane transporter activity"/>
    <property type="evidence" value="ECO:0007669"/>
    <property type="project" value="InterPro"/>
</dbReference>
<dbReference type="PANTHER" id="PTHR32196:SF21">
    <property type="entry name" value="ABC TRANSPORTER PERMEASE PROTEIN YPHD-RELATED"/>
    <property type="match status" value="1"/>
</dbReference>
<keyword evidence="7 8" id="KW-0472">Membrane</keyword>
<evidence type="ECO:0000256" key="8">
    <source>
        <dbReference type="SAM" id="Phobius"/>
    </source>
</evidence>
<dbReference type="EMBL" id="QSUZ01000014">
    <property type="protein sequence ID" value="RGN87081.1"/>
    <property type="molecule type" value="Genomic_DNA"/>
</dbReference>
<keyword evidence="3" id="KW-1003">Cell membrane</keyword>
<feature type="transmembrane region" description="Helical" evidence="8">
    <location>
        <begin position="282"/>
        <end position="301"/>
    </location>
</feature>
<dbReference type="RefSeq" id="WP_015541562.1">
    <property type="nucleotide sequence ID" value="NZ_CABJFK010000007.1"/>
</dbReference>
<dbReference type="Proteomes" id="UP000261105">
    <property type="component" value="Unassembled WGS sequence"/>
</dbReference>
<evidence type="ECO:0000313" key="10">
    <source>
        <dbReference type="EMBL" id="RHE39531.1"/>
    </source>
</evidence>
<evidence type="ECO:0000313" key="9">
    <source>
        <dbReference type="EMBL" id="RGN87081.1"/>
    </source>
</evidence>
<reference evidence="11 12" key="1">
    <citation type="submission" date="2018-08" db="EMBL/GenBank/DDBJ databases">
        <title>A genome reference for cultivated species of the human gut microbiota.</title>
        <authorList>
            <person name="Zou Y."/>
            <person name="Xue W."/>
            <person name="Luo G."/>
        </authorList>
    </citation>
    <scope>NUCLEOTIDE SEQUENCE [LARGE SCALE GENOMIC DNA]</scope>
    <source>
        <strain evidence="10 12">AM28-23</strain>
        <strain evidence="9 11">OM03-6</strain>
    </source>
</reference>
<organism evidence="9 11">
    <name type="scientific">Blautia obeum</name>
    <dbReference type="NCBI Taxonomy" id="40520"/>
    <lineage>
        <taxon>Bacteria</taxon>
        <taxon>Bacillati</taxon>
        <taxon>Bacillota</taxon>
        <taxon>Clostridia</taxon>
        <taxon>Lachnospirales</taxon>
        <taxon>Lachnospiraceae</taxon>
        <taxon>Blautia</taxon>
    </lineage>
</organism>
<keyword evidence="2" id="KW-0813">Transport</keyword>
<evidence type="ECO:0000256" key="1">
    <source>
        <dbReference type="ARBA" id="ARBA00004651"/>
    </source>
</evidence>
<dbReference type="Proteomes" id="UP000283745">
    <property type="component" value="Unassembled WGS sequence"/>
</dbReference>
<evidence type="ECO:0000256" key="4">
    <source>
        <dbReference type="ARBA" id="ARBA00022519"/>
    </source>
</evidence>
<keyword evidence="4" id="KW-0997">Cell inner membrane</keyword>
<feature type="transmembrane region" description="Helical" evidence="8">
    <location>
        <begin position="103"/>
        <end position="129"/>
    </location>
</feature>
<accession>A0A3E5EDN0</accession>
<evidence type="ECO:0000256" key="3">
    <source>
        <dbReference type="ARBA" id="ARBA00022475"/>
    </source>
</evidence>
<evidence type="ECO:0000256" key="7">
    <source>
        <dbReference type="ARBA" id="ARBA00023136"/>
    </source>
</evidence>
<dbReference type="InterPro" id="IPR001851">
    <property type="entry name" value="ABC_transp_permease"/>
</dbReference>
<keyword evidence="6 8" id="KW-1133">Transmembrane helix</keyword>
<feature type="transmembrane region" description="Helical" evidence="8">
    <location>
        <begin position="227"/>
        <end position="246"/>
    </location>
</feature>
<dbReference type="EMBL" id="QSKF01000007">
    <property type="protein sequence ID" value="RHE39531.1"/>
    <property type="molecule type" value="Genomic_DNA"/>
</dbReference>
<comment type="caution">
    <text evidence="9">The sequence shown here is derived from an EMBL/GenBank/DDBJ whole genome shotgun (WGS) entry which is preliminary data.</text>
</comment>
<comment type="subcellular location">
    <subcellularLocation>
        <location evidence="1">Cell membrane</location>
        <topology evidence="1">Multi-pass membrane protein</topology>
    </subcellularLocation>
</comment>
<proteinExistence type="predicted"/>